<keyword evidence="2" id="KW-1133">Transmembrane helix</keyword>
<keyword evidence="6" id="KW-1185">Reference proteome</keyword>
<dbReference type="OrthoDB" id="6398769at2"/>
<evidence type="ECO:0000259" key="3">
    <source>
        <dbReference type="Pfam" id="PF04225"/>
    </source>
</evidence>
<evidence type="ECO:0000313" key="5">
    <source>
        <dbReference type="EMBL" id="PWC15828.1"/>
    </source>
</evidence>
<proteinExistence type="predicted"/>
<feature type="domain" description="Opacity-associated protein A-like N-terminal" evidence="4">
    <location>
        <begin position="68"/>
        <end position="95"/>
    </location>
</feature>
<reference evidence="5 6" key="1">
    <citation type="submission" date="2018-04" db="EMBL/GenBank/DDBJ databases">
        <title>Brenneria corticis sp.nov.</title>
        <authorList>
            <person name="Li Y."/>
        </authorList>
    </citation>
    <scope>NUCLEOTIDE SEQUENCE [LARGE SCALE GENOMIC DNA]</scope>
    <source>
        <strain evidence="5 6">LMG 27715</strain>
    </source>
</reference>
<dbReference type="RefSeq" id="WP_109052589.1">
    <property type="nucleotide sequence ID" value="NZ_QDKJ01000001.1"/>
</dbReference>
<feature type="region of interest" description="Disordered" evidence="1">
    <location>
        <begin position="29"/>
        <end position="51"/>
    </location>
</feature>
<dbReference type="Gene3D" id="3.10.450.350">
    <property type="match status" value="1"/>
</dbReference>
<organism evidence="5 6">
    <name type="scientific">Brenneria roseae subsp. americana</name>
    <dbReference type="NCBI Taxonomy" id="1508507"/>
    <lineage>
        <taxon>Bacteria</taxon>
        <taxon>Pseudomonadati</taxon>
        <taxon>Pseudomonadota</taxon>
        <taxon>Gammaproteobacteria</taxon>
        <taxon>Enterobacterales</taxon>
        <taxon>Pectobacteriaceae</taxon>
        <taxon>Brenneria</taxon>
    </lineage>
</organism>
<dbReference type="InterPro" id="IPR013731">
    <property type="entry name" value="OapA_N"/>
</dbReference>
<dbReference type="EMBL" id="QDKJ01000001">
    <property type="protein sequence ID" value="PWC15828.1"/>
    <property type="molecule type" value="Genomic_DNA"/>
</dbReference>
<evidence type="ECO:0000259" key="4">
    <source>
        <dbReference type="Pfam" id="PF08525"/>
    </source>
</evidence>
<accession>A0A2U1U2F2</accession>
<keyword evidence="2" id="KW-0812">Transmembrane</keyword>
<dbReference type="Pfam" id="PF04225">
    <property type="entry name" value="LysM_OapA"/>
    <property type="match status" value="1"/>
</dbReference>
<comment type="caution">
    <text evidence="5">The sequence shown here is derived from an EMBL/GenBank/DDBJ whole genome shotgun (WGS) entry which is preliminary data.</text>
</comment>
<dbReference type="Proteomes" id="UP000245138">
    <property type="component" value="Unassembled WGS sequence"/>
</dbReference>
<sequence length="231" mass="26294">MGRIAPRKRKTTWDYQALLRFCQRFIRRGPERSGEDDPENPASPATSPGQRIKASLKKLWHLPDGYRWMEPLPLFHRRWILIAIGLLLVILLWPYSPSQTSPPQPITVPIEQTDNSVPMQAEIVENRPLAQQPDSPPPPPPSTETNWRSYQIVAGQTMAQLFRDNNLPVGDVFAMAQVEGQDKPLSNLRAGQEVKLQVNTQGMVTTLEITTTDNQTVRFTRNDDGTFTRMR</sequence>
<evidence type="ECO:0000256" key="2">
    <source>
        <dbReference type="SAM" id="Phobius"/>
    </source>
</evidence>
<dbReference type="InterPro" id="IPR007340">
    <property type="entry name" value="LysM_Opacity-associatedA"/>
</dbReference>
<evidence type="ECO:0000313" key="6">
    <source>
        <dbReference type="Proteomes" id="UP000245138"/>
    </source>
</evidence>
<evidence type="ECO:0000256" key="1">
    <source>
        <dbReference type="SAM" id="MobiDB-lite"/>
    </source>
</evidence>
<gene>
    <name evidence="5" type="ORF">B4923_01565</name>
</gene>
<dbReference type="AlphaFoldDB" id="A0A2U1U2F2"/>
<protein>
    <submittedName>
        <fullName evidence="5">Opacity-associated protein A</fullName>
    </submittedName>
</protein>
<dbReference type="GO" id="GO:0042834">
    <property type="term" value="F:peptidoglycan binding"/>
    <property type="evidence" value="ECO:0007669"/>
    <property type="project" value="InterPro"/>
</dbReference>
<keyword evidence="2" id="KW-0472">Membrane</keyword>
<feature type="domain" description="Opacity-associated protein A LysM-like" evidence="3">
    <location>
        <begin position="146"/>
        <end position="230"/>
    </location>
</feature>
<feature type="transmembrane region" description="Helical" evidence="2">
    <location>
        <begin position="79"/>
        <end position="96"/>
    </location>
</feature>
<dbReference type="Pfam" id="PF08525">
    <property type="entry name" value="OapA_N"/>
    <property type="match status" value="1"/>
</dbReference>
<name>A0A2U1U2F2_9GAMM</name>